<gene>
    <name evidence="1" type="ORF">COA17_13555</name>
</gene>
<dbReference type="Proteomes" id="UP000218784">
    <property type="component" value="Unassembled WGS sequence"/>
</dbReference>
<sequence>MNAPNPHLTRAERQALSAPLLIDDEETVRAIAQLADERGTAMQEIVALAIRDHAHRHSLASPAPEWLRRCWNEHPLPLPSGLAADKHFHDSLDDE</sequence>
<keyword evidence="2" id="KW-1185">Reference proteome</keyword>
<accession>A0A2A4HXI0</accession>
<organism evidence="1 2">
    <name type="scientific">Sphingomonas ginsenosidimutans</name>
    <dbReference type="NCBI Taxonomy" id="862134"/>
    <lineage>
        <taxon>Bacteria</taxon>
        <taxon>Pseudomonadati</taxon>
        <taxon>Pseudomonadota</taxon>
        <taxon>Alphaproteobacteria</taxon>
        <taxon>Sphingomonadales</taxon>
        <taxon>Sphingomonadaceae</taxon>
        <taxon>Sphingomonas</taxon>
    </lineage>
</organism>
<dbReference type="EMBL" id="NWVD01000006">
    <property type="protein sequence ID" value="PCG08385.1"/>
    <property type="molecule type" value="Genomic_DNA"/>
</dbReference>
<protein>
    <recommendedName>
        <fullName evidence="3">CopG family transcriptional regulator</fullName>
    </recommendedName>
</protein>
<comment type="caution">
    <text evidence="1">The sequence shown here is derived from an EMBL/GenBank/DDBJ whole genome shotgun (WGS) entry which is preliminary data.</text>
</comment>
<proteinExistence type="predicted"/>
<evidence type="ECO:0000313" key="1">
    <source>
        <dbReference type="EMBL" id="PCG08385.1"/>
    </source>
</evidence>
<evidence type="ECO:0000313" key="2">
    <source>
        <dbReference type="Proteomes" id="UP000218784"/>
    </source>
</evidence>
<evidence type="ECO:0008006" key="3">
    <source>
        <dbReference type="Google" id="ProtNLM"/>
    </source>
</evidence>
<dbReference type="RefSeq" id="WP_096613136.1">
    <property type="nucleotide sequence ID" value="NZ_NWVD01000006.1"/>
</dbReference>
<dbReference type="AlphaFoldDB" id="A0A2A4HXI0"/>
<name>A0A2A4HXI0_9SPHN</name>
<reference evidence="1 2" key="1">
    <citation type="submission" date="2017-09" db="EMBL/GenBank/DDBJ databases">
        <title>Sphingomonas ginsenosidimutans KACC 14949, whole genome shotgun sequence.</title>
        <authorList>
            <person name="Feng G."/>
            <person name="Zhu H."/>
        </authorList>
    </citation>
    <scope>NUCLEOTIDE SEQUENCE [LARGE SCALE GENOMIC DNA]</scope>
    <source>
        <strain evidence="1 2">KACC 14949</strain>
    </source>
</reference>